<comment type="caution">
    <text evidence="2">The sequence shown here is derived from an EMBL/GenBank/DDBJ whole genome shotgun (WGS) entry which is preliminary data.</text>
</comment>
<proteinExistence type="predicted"/>
<feature type="domain" description="CobE/GbiG C-terminal" evidence="1">
    <location>
        <begin position="9"/>
        <end position="124"/>
    </location>
</feature>
<dbReference type="Gene3D" id="3.30.420.180">
    <property type="entry name" value="CobE/GbiG C-terminal domain"/>
    <property type="match status" value="1"/>
</dbReference>
<dbReference type="SUPFAM" id="SSF159664">
    <property type="entry name" value="CobE/GbiG C-terminal domain-like"/>
    <property type="match status" value="1"/>
</dbReference>
<evidence type="ECO:0000259" key="1">
    <source>
        <dbReference type="Pfam" id="PF01890"/>
    </source>
</evidence>
<protein>
    <submittedName>
        <fullName evidence="2">Cobalt-precorrin 5A hydrolase</fullName>
    </submittedName>
</protein>
<dbReference type="GO" id="GO:0016787">
    <property type="term" value="F:hydrolase activity"/>
    <property type="evidence" value="ECO:0007669"/>
    <property type="project" value="UniProtKB-KW"/>
</dbReference>
<dbReference type="RefSeq" id="WP_211353769.1">
    <property type="nucleotide sequence ID" value="NZ_RJKL01000001.1"/>
</dbReference>
<dbReference type="PANTHER" id="PTHR37477">
    <property type="entry name" value="COBALT-PRECORRIN-5A HYDROLASE"/>
    <property type="match status" value="1"/>
</dbReference>
<dbReference type="Proteomes" id="UP000271683">
    <property type="component" value="Unassembled WGS sequence"/>
</dbReference>
<keyword evidence="2" id="KW-0378">Hydrolase</keyword>
<organism evidence="2 3">
    <name type="scientific">Couchioplanes caeruleus</name>
    <dbReference type="NCBI Taxonomy" id="56438"/>
    <lineage>
        <taxon>Bacteria</taxon>
        <taxon>Bacillati</taxon>
        <taxon>Actinomycetota</taxon>
        <taxon>Actinomycetes</taxon>
        <taxon>Micromonosporales</taxon>
        <taxon>Micromonosporaceae</taxon>
        <taxon>Couchioplanes</taxon>
    </lineage>
</organism>
<dbReference type="PANTHER" id="PTHR37477:SF1">
    <property type="entry name" value="COBALT-PRECORRIN-5A HYDROLASE"/>
    <property type="match status" value="1"/>
</dbReference>
<accession>A0A3N1GVE5</accession>
<evidence type="ECO:0000313" key="2">
    <source>
        <dbReference type="EMBL" id="ROP34219.1"/>
    </source>
</evidence>
<dbReference type="InterPro" id="IPR052553">
    <property type="entry name" value="CbiG_hydrolase"/>
</dbReference>
<evidence type="ECO:0000313" key="3">
    <source>
        <dbReference type="Proteomes" id="UP000271683"/>
    </source>
</evidence>
<reference evidence="2 3" key="1">
    <citation type="submission" date="2018-11" db="EMBL/GenBank/DDBJ databases">
        <title>Sequencing the genomes of 1000 actinobacteria strains.</title>
        <authorList>
            <person name="Klenk H.-P."/>
        </authorList>
    </citation>
    <scope>NUCLEOTIDE SEQUENCE [LARGE SCALE GENOMIC DNA]</scope>
    <source>
        <strain evidence="2 3">DSM 43634</strain>
    </source>
</reference>
<dbReference type="InterPro" id="IPR002750">
    <property type="entry name" value="CobE/GbiG_C"/>
</dbReference>
<dbReference type="GO" id="GO:0009236">
    <property type="term" value="P:cobalamin biosynthetic process"/>
    <property type="evidence" value="ECO:0007669"/>
    <property type="project" value="InterPro"/>
</dbReference>
<dbReference type="AlphaFoldDB" id="A0A3N1GVE5"/>
<dbReference type="Pfam" id="PF01890">
    <property type="entry name" value="CbiG_C"/>
    <property type="match status" value="1"/>
</dbReference>
<name>A0A3N1GVE5_9ACTN</name>
<dbReference type="EMBL" id="RJKL01000001">
    <property type="protein sequence ID" value="ROP34219.1"/>
    <property type="molecule type" value="Genomic_DNA"/>
</dbReference>
<gene>
    <name evidence="2" type="ORF">EDD30_7297</name>
</gene>
<dbReference type="InterPro" id="IPR036518">
    <property type="entry name" value="CobE/GbiG_C_sf"/>
</dbReference>
<sequence length="129" mass="12754">MTATSAPVTLGVGLRSGVPAAALDHAVDAALALAGLAVARVAAIATLDRRARLVEPVATRRGWPLVLFAPELLAGVEVPHPSVRVAAAAGVPSVAEAAALRAAGRGAVLLLPKRVLGHVTVAIAQSATG</sequence>